<name>A0A939T4W9_9ACTN</name>
<feature type="transmembrane region" description="Helical" evidence="4">
    <location>
        <begin position="375"/>
        <end position="393"/>
    </location>
</feature>
<keyword evidence="1" id="KW-0808">Transferase</keyword>
<dbReference type="EMBL" id="JAGEOJ010000018">
    <property type="protein sequence ID" value="MBO2453051.1"/>
    <property type="molecule type" value="Genomic_DNA"/>
</dbReference>
<keyword evidence="4" id="KW-1133">Transmembrane helix</keyword>
<dbReference type="InterPro" id="IPR011712">
    <property type="entry name" value="Sig_transdc_His_kin_sub3_dim/P"/>
</dbReference>
<keyword evidence="7" id="KW-1185">Reference proteome</keyword>
<dbReference type="Proteomes" id="UP000669179">
    <property type="component" value="Unassembled WGS sequence"/>
</dbReference>
<feature type="transmembrane region" description="Helical" evidence="4">
    <location>
        <begin position="66"/>
        <end position="87"/>
    </location>
</feature>
<sequence>MAGLHPRTARTITVAALATFVSVYALAALTGPGRAAAVVPLTVAVFVLQLRFVLPRLERFQTRPVMILQAALTYLAVIPFGVSVGMLSPLAGALLLSSAPWAAGVVVATAPVVEIARGGSPGHVLDVSIMSLVGGLVIYGLCRLTDRIEEVYAARLTLAMSAVEEERLRMAAKLNEGIGQGLDEIAAARRDTLDEVLPVARESLATARTAAADLRSLSLAPEVAAARGLLAAADVEATVRIGHTEPLGQAGALLATVLREAVTDVVRQGTARHCSIETTERDALLTLTITSDGVSTAAQGAEPLQPLADRVEEAGGRLTMGLAPNGLFTVETQVTTAETPAPRASSEHRLSLALLAAILVGFSIKGLLQLSLGDYVIAVPCLAAICVIQVHWVRTRARHWPWALAAQTVLSYAPIALFGKAWGGTPGFLVGSILVLLPAAVAWPLALATAASVAMIAWAVGSDTGLIVNSFISPLVTGLIVYGLIRLAQLADELSAAGDGLARAAVVQERLRAARDLHDLLGHTLAAILLKGELARRLQAVDPGRASAELADVTAMAERARADMDTVTGAAPRLELDPELASAVSVLEAAGITVHVTRTGDAPPTEASPVLSTVLREAVTNILRHSTAENVEITVAADRLSVQNDGTPADVTPPGSGIGNLSTRLASEGGRLDARPLGDGRFRLTATLAR</sequence>
<dbReference type="RefSeq" id="WP_208261062.1">
    <property type="nucleotide sequence ID" value="NZ_JAGEOJ010000018.1"/>
</dbReference>
<evidence type="ECO:0000256" key="3">
    <source>
        <dbReference type="ARBA" id="ARBA00023012"/>
    </source>
</evidence>
<protein>
    <recommendedName>
        <fullName evidence="5">Signal transduction histidine kinase subgroup 3 dimerisation and phosphoacceptor domain-containing protein</fullName>
    </recommendedName>
</protein>
<reference evidence="6" key="1">
    <citation type="submission" date="2021-03" db="EMBL/GenBank/DDBJ databases">
        <authorList>
            <person name="Kanchanasin P."/>
            <person name="Saeng-In P."/>
            <person name="Phongsopitanun W."/>
            <person name="Yuki M."/>
            <person name="Kudo T."/>
            <person name="Ohkuma M."/>
            <person name="Tanasupawat S."/>
        </authorList>
    </citation>
    <scope>NUCLEOTIDE SEQUENCE</scope>
    <source>
        <strain evidence="6">GKU 128</strain>
    </source>
</reference>
<keyword evidence="4" id="KW-0812">Transmembrane</keyword>
<feature type="transmembrane region" description="Helical" evidence="4">
    <location>
        <begin position="35"/>
        <end position="54"/>
    </location>
</feature>
<feature type="transmembrane region" description="Helical" evidence="4">
    <location>
        <begin position="124"/>
        <end position="141"/>
    </location>
</feature>
<feature type="transmembrane region" description="Helical" evidence="4">
    <location>
        <begin position="399"/>
        <end position="418"/>
    </location>
</feature>
<feature type="transmembrane region" description="Helical" evidence="4">
    <location>
        <begin position="12"/>
        <end position="29"/>
    </location>
</feature>
<dbReference type="Gene3D" id="1.20.5.1930">
    <property type="match status" value="1"/>
</dbReference>
<dbReference type="GO" id="GO:0016020">
    <property type="term" value="C:membrane"/>
    <property type="evidence" value="ECO:0007669"/>
    <property type="project" value="InterPro"/>
</dbReference>
<feature type="transmembrane region" description="Helical" evidence="4">
    <location>
        <begin position="350"/>
        <end position="368"/>
    </location>
</feature>
<dbReference type="Gene3D" id="3.30.565.10">
    <property type="entry name" value="Histidine kinase-like ATPase, C-terminal domain"/>
    <property type="match status" value="2"/>
</dbReference>
<dbReference type="Pfam" id="PF07730">
    <property type="entry name" value="HisKA_3"/>
    <property type="match status" value="1"/>
</dbReference>
<gene>
    <name evidence="6" type="ORF">J4573_38575</name>
</gene>
<dbReference type="InterPro" id="IPR050482">
    <property type="entry name" value="Sensor_HK_TwoCompSys"/>
</dbReference>
<dbReference type="PANTHER" id="PTHR24421">
    <property type="entry name" value="NITRATE/NITRITE SENSOR PROTEIN NARX-RELATED"/>
    <property type="match status" value="1"/>
</dbReference>
<organism evidence="6 7">
    <name type="scientific">Actinomadura barringtoniae</name>
    <dbReference type="NCBI Taxonomy" id="1427535"/>
    <lineage>
        <taxon>Bacteria</taxon>
        <taxon>Bacillati</taxon>
        <taxon>Actinomycetota</taxon>
        <taxon>Actinomycetes</taxon>
        <taxon>Streptosporangiales</taxon>
        <taxon>Thermomonosporaceae</taxon>
        <taxon>Actinomadura</taxon>
    </lineage>
</organism>
<evidence type="ECO:0000313" key="7">
    <source>
        <dbReference type="Proteomes" id="UP000669179"/>
    </source>
</evidence>
<dbReference type="InterPro" id="IPR036890">
    <property type="entry name" value="HATPase_C_sf"/>
</dbReference>
<evidence type="ECO:0000259" key="5">
    <source>
        <dbReference type="Pfam" id="PF07730"/>
    </source>
</evidence>
<dbReference type="GO" id="GO:0046983">
    <property type="term" value="F:protein dimerization activity"/>
    <property type="evidence" value="ECO:0007669"/>
    <property type="project" value="InterPro"/>
</dbReference>
<keyword evidence="2" id="KW-0418">Kinase</keyword>
<keyword evidence="4" id="KW-0472">Membrane</keyword>
<evidence type="ECO:0000256" key="1">
    <source>
        <dbReference type="ARBA" id="ARBA00022679"/>
    </source>
</evidence>
<keyword evidence="3" id="KW-0902">Two-component regulatory system</keyword>
<proteinExistence type="predicted"/>
<feature type="domain" description="Signal transduction histidine kinase subgroup 3 dimerisation and phosphoacceptor" evidence="5">
    <location>
        <begin position="509"/>
        <end position="564"/>
    </location>
</feature>
<accession>A0A939T4W9</accession>
<evidence type="ECO:0000256" key="2">
    <source>
        <dbReference type="ARBA" id="ARBA00022777"/>
    </source>
</evidence>
<evidence type="ECO:0000256" key="4">
    <source>
        <dbReference type="SAM" id="Phobius"/>
    </source>
</evidence>
<dbReference type="PANTHER" id="PTHR24421:SF63">
    <property type="entry name" value="SENSOR HISTIDINE KINASE DESK"/>
    <property type="match status" value="1"/>
</dbReference>
<feature type="transmembrane region" description="Helical" evidence="4">
    <location>
        <begin position="466"/>
        <end position="485"/>
    </location>
</feature>
<comment type="caution">
    <text evidence="6">The sequence shown here is derived from an EMBL/GenBank/DDBJ whole genome shotgun (WGS) entry which is preliminary data.</text>
</comment>
<dbReference type="GO" id="GO:0000155">
    <property type="term" value="F:phosphorelay sensor kinase activity"/>
    <property type="evidence" value="ECO:0007669"/>
    <property type="project" value="InterPro"/>
</dbReference>
<evidence type="ECO:0000313" key="6">
    <source>
        <dbReference type="EMBL" id="MBO2453051.1"/>
    </source>
</evidence>
<feature type="transmembrane region" description="Helical" evidence="4">
    <location>
        <begin position="430"/>
        <end position="460"/>
    </location>
</feature>
<dbReference type="AlphaFoldDB" id="A0A939T4W9"/>